<dbReference type="EMBL" id="CABVMM010000015">
    <property type="protein sequence ID" value="VVV02140.1"/>
    <property type="molecule type" value="Genomic_DNA"/>
</dbReference>
<keyword evidence="2" id="KW-1185">Reference proteome</keyword>
<evidence type="ECO:0000313" key="1">
    <source>
        <dbReference type="EMBL" id="VVV02140.1"/>
    </source>
</evidence>
<accession>A0AC61YD42</accession>
<gene>
    <name evidence="1" type="ORF">FVB9532_03436</name>
</gene>
<proteinExistence type="predicted"/>
<dbReference type="Proteomes" id="UP000356253">
    <property type="component" value="Unassembled WGS sequence"/>
</dbReference>
<sequence length="171" mass="19312">MKKVLLILLCAIFCISCMETNKSHEQPPSLHLKERLATTIEADSLLNEGKTYLSIYSQVYSLSEHRKHNLTVTVSMRNTSLSDTLYLEKADHYSTEGKLIKPYLEKTIFIAPMETLEIVINEQEIAGGTGGNFIFVWKINKNAHEPLFESVMISTTSQQGLSFISQGVRIE</sequence>
<reference evidence="1" key="1">
    <citation type="submission" date="2019-09" db="EMBL/GenBank/DDBJ databases">
        <authorList>
            <person name="Rodrigo-Torres L."/>
            <person name="Arahal R. D."/>
            <person name="Lucena T."/>
        </authorList>
    </citation>
    <scope>NUCLEOTIDE SEQUENCE</scope>
    <source>
        <strain evidence="1">ISS653</strain>
    </source>
</reference>
<organism evidence="1 2">
    <name type="scientific">Mesonia oceanica</name>
    <dbReference type="NCBI Taxonomy" id="2687242"/>
    <lineage>
        <taxon>Bacteria</taxon>
        <taxon>Pseudomonadati</taxon>
        <taxon>Bacteroidota</taxon>
        <taxon>Flavobacteriia</taxon>
        <taxon>Flavobacteriales</taxon>
        <taxon>Flavobacteriaceae</taxon>
        <taxon>Mesonia</taxon>
    </lineage>
</organism>
<protein>
    <submittedName>
        <fullName evidence="1">Uncharacterized protein</fullName>
    </submittedName>
</protein>
<comment type="caution">
    <text evidence="1">The sequence shown here is derived from an EMBL/GenBank/DDBJ whole genome shotgun (WGS) entry which is preliminary data.</text>
</comment>
<evidence type="ECO:0000313" key="2">
    <source>
        <dbReference type="Proteomes" id="UP000356253"/>
    </source>
</evidence>
<name>A0AC61YD42_9FLAO</name>